<protein>
    <submittedName>
        <fullName evidence="1">Uncharacterized protein</fullName>
    </submittedName>
</protein>
<dbReference type="Proteomes" id="UP000094527">
    <property type="component" value="Unassembled WGS sequence"/>
</dbReference>
<keyword evidence="2" id="KW-1185">Reference proteome</keyword>
<dbReference type="EMBL" id="LJIJ01001058">
    <property type="protein sequence ID" value="ODM93162.1"/>
    <property type="molecule type" value="Genomic_DNA"/>
</dbReference>
<organism evidence="1 2">
    <name type="scientific">Orchesella cincta</name>
    <name type="common">Springtail</name>
    <name type="synonym">Podura cincta</name>
    <dbReference type="NCBI Taxonomy" id="48709"/>
    <lineage>
        <taxon>Eukaryota</taxon>
        <taxon>Metazoa</taxon>
        <taxon>Ecdysozoa</taxon>
        <taxon>Arthropoda</taxon>
        <taxon>Hexapoda</taxon>
        <taxon>Collembola</taxon>
        <taxon>Entomobryomorpha</taxon>
        <taxon>Entomobryoidea</taxon>
        <taxon>Orchesellidae</taxon>
        <taxon>Orchesellinae</taxon>
        <taxon>Orchesella</taxon>
    </lineage>
</organism>
<evidence type="ECO:0000313" key="1">
    <source>
        <dbReference type="EMBL" id="ODM93162.1"/>
    </source>
</evidence>
<evidence type="ECO:0000313" key="2">
    <source>
        <dbReference type="Proteomes" id="UP000094527"/>
    </source>
</evidence>
<accession>A0A1D2MJU0</accession>
<reference evidence="1 2" key="1">
    <citation type="journal article" date="2016" name="Genome Biol. Evol.">
        <title>Gene Family Evolution Reflects Adaptation to Soil Environmental Stressors in the Genome of the Collembolan Orchesella cincta.</title>
        <authorList>
            <person name="Faddeeva-Vakhrusheva A."/>
            <person name="Derks M.F."/>
            <person name="Anvar S.Y."/>
            <person name="Agamennone V."/>
            <person name="Suring W."/>
            <person name="Smit S."/>
            <person name="van Straalen N.M."/>
            <person name="Roelofs D."/>
        </authorList>
    </citation>
    <scope>NUCLEOTIDE SEQUENCE [LARGE SCALE GENOMIC DNA]</scope>
    <source>
        <tissue evidence="1">Mixed pool</tissue>
    </source>
</reference>
<name>A0A1D2MJU0_ORCCI</name>
<dbReference type="AlphaFoldDB" id="A0A1D2MJU0"/>
<gene>
    <name evidence="1" type="ORF">Ocin01_13519</name>
</gene>
<comment type="caution">
    <text evidence="1">The sequence shown here is derived from an EMBL/GenBank/DDBJ whole genome shotgun (WGS) entry which is preliminary data.</text>
</comment>
<sequence length="74" mass="7908">MNVSVSLSMLDKPESRLVMPAGNSTVSSTESSPMAKCHLTRPSELVMIPSTPSSVKLELASTFPVLSSLTWSQL</sequence>
<proteinExistence type="predicted"/>